<sequence length="94" mass="8537">MRSILAGLAAGLLVAGAASAQTAAPSTAPGTMRTGPATTGTVAPMPNNTGSGGGVMAPGSTGASTVTGNSAAGGNAGQPERAVPQGSSNSGASR</sequence>
<dbReference type="AlphaFoldDB" id="A0A0J6V8X4"/>
<evidence type="ECO:0000256" key="2">
    <source>
        <dbReference type="SAM" id="SignalP"/>
    </source>
</evidence>
<protein>
    <submittedName>
        <fullName evidence="3">Uncharacterized protein</fullName>
    </submittedName>
</protein>
<feature type="chain" id="PRO_5005282764" evidence="2">
    <location>
        <begin position="21"/>
        <end position="94"/>
    </location>
</feature>
<feature type="signal peptide" evidence="2">
    <location>
        <begin position="1"/>
        <end position="20"/>
    </location>
</feature>
<dbReference type="RefSeq" id="WP_048453017.1">
    <property type="nucleotide sequence ID" value="NZ_JBNNPJ010000051.1"/>
</dbReference>
<evidence type="ECO:0000313" key="3">
    <source>
        <dbReference type="EMBL" id="KMO35421.1"/>
    </source>
</evidence>
<dbReference type="Proteomes" id="UP000036449">
    <property type="component" value="Unassembled WGS sequence"/>
</dbReference>
<evidence type="ECO:0000256" key="1">
    <source>
        <dbReference type="SAM" id="MobiDB-lite"/>
    </source>
</evidence>
<keyword evidence="4" id="KW-1185">Reference proteome</keyword>
<reference evidence="3 4" key="1">
    <citation type="submission" date="2015-03" db="EMBL/GenBank/DDBJ databases">
        <title>Genome sequencing of Methylobacterium tarhaniae DSM 25844.</title>
        <authorList>
            <person name="Chaudhry V."/>
            <person name="Patil P.B."/>
        </authorList>
    </citation>
    <scope>NUCLEOTIDE SEQUENCE [LARGE SCALE GENOMIC DNA]</scope>
    <source>
        <strain evidence="3 4">DSM 25844</strain>
    </source>
</reference>
<dbReference type="EMBL" id="LABZ01000165">
    <property type="protein sequence ID" value="KMO35421.1"/>
    <property type="molecule type" value="Genomic_DNA"/>
</dbReference>
<keyword evidence="2" id="KW-0732">Signal</keyword>
<proteinExistence type="predicted"/>
<dbReference type="OrthoDB" id="8004262at2"/>
<feature type="compositionally biased region" description="Polar residues" evidence="1">
    <location>
        <begin position="61"/>
        <end position="72"/>
    </location>
</feature>
<feature type="compositionally biased region" description="Polar residues" evidence="1">
    <location>
        <begin position="85"/>
        <end position="94"/>
    </location>
</feature>
<comment type="caution">
    <text evidence="3">The sequence shown here is derived from an EMBL/GenBank/DDBJ whole genome shotgun (WGS) entry which is preliminary data.</text>
</comment>
<evidence type="ECO:0000313" key="4">
    <source>
        <dbReference type="Proteomes" id="UP000036449"/>
    </source>
</evidence>
<gene>
    <name evidence="3" type="ORF">VQ03_21910</name>
</gene>
<feature type="compositionally biased region" description="Low complexity" evidence="1">
    <location>
        <begin position="17"/>
        <end position="30"/>
    </location>
</feature>
<accession>A0A0J6V8X4</accession>
<name>A0A0J6V8X4_9HYPH</name>
<feature type="compositionally biased region" description="Polar residues" evidence="1">
    <location>
        <begin position="36"/>
        <end position="49"/>
    </location>
</feature>
<organism evidence="3 4">
    <name type="scientific">Methylobacterium tarhaniae</name>
    <dbReference type="NCBI Taxonomy" id="1187852"/>
    <lineage>
        <taxon>Bacteria</taxon>
        <taxon>Pseudomonadati</taxon>
        <taxon>Pseudomonadota</taxon>
        <taxon>Alphaproteobacteria</taxon>
        <taxon>Hyphomicrobiales</taxon>
        <taxon>Methylobacteriaceae</taxon>
        <taxon>Methylobacterium</taxon>
    </lineage>
</organism>
<feature type="region of interest" description="Disordered" evidence="1">
    <location>
        <begin position="17"/>
        <end position="94"/>
    </location>
</feature>
<dbReference type="PATRIC" id="fig|1187852.3.peg.1890"/>